<keyword evidence="2" id="KW-1003">Cell membrane</keyword>
<feature type="transmembrane region" description="Helical" evidence="8">
    <location>
        <begin position="763"/>
        <end position="786"/>
    </location>
</feature>
<name>A0ABW0VLN6_9ACTN</name>
<evidence type="ECO:0000256" key="5">
    <source>
        <dbReference type="ARBA" id="ARBA00023136"/>
    </source>
</evidence>
<evidence type="ECO:0000256" key="6">
    <source>
        <dbReference type="ARBA" id="ARBA00038076"/>
    </source>
</evidence>
<dbReference type="Proteomes" id="UP001596066">
    <property type="component" value="Unassembled WGS sequence"/>
</dbReference>
<evidence type="ECO:0000256" key="2">
    <source>
        <dbReference type="ARBA" id="ARBA00022475"/>
    </source>
</evidence>
<organism evidence="10 11">
    <name type="scientific">Kitasatospora cinereorecta</name>
    <dbReference type="NCBI Taxonomy" id="285560"/>
    <lineage>
        <taxon>Bacteria</taxon>
        <taxon>Bacillati</taxon>
        <taxon>Actinomycetota</taxon>
        <taxon>Actinomycetes</taxon>
        <taxon>Kitasatosporales</taxon>
        <taxon>Streptomycetaceae</taxon>
        <taxon>Kitasatospora</taxon>
    </lineage>
</organism>
<feature type="transmembrane region" description="Helical" evidence="8">
    <location>
        <begin position="670"/>
        <end position="694"/>
    </location>
</feature>
<feature type="region of interest" description="Disordered" evidence="7">
    <location>
        <begin position="473"/>
        <end position="498"/>
    </location>
</feature>
<dbReference type="RefSeq" id="WP_346146468.1">
    <property type="nucleotide sequence ID" value="NZ_BAAAUA010000028.1"/>
</dbReference>
<keyword evidence="4 8" id="KW-1133">Transmembrane helix</keyword>
<evidence type="ECO:0000313" key="10">
    <source>
        <dbReference type="EMBL" id="MFC5645744.1"/>
    </source>
</evidence>
<sequence>MRGVGRVVRAGVRRRRVQTVVILLAAFIAVTASVLGGSLLVASDGPFDHAFADRHGAHLTVEFDPARADTSQVGATGRAAGVTAAAGPFRTATLDPQGGPELGLPAGVSLPPLRVVGRTDPGGPVDRLTLLRGSWPSAPGQVVLSVDWASPITDLGTTLHFPGLPGDPTLTVVGFGRSVGRSGDAWVTPSGITALTGPGTPGGYQMLYRFAAADTETRITADRAAVTAAAPPGAVRGAQSWLTTKQGSDRNTALFVPLLVAFGLLGVLMSVLIVGVVVAGAVGTATRRIGILKAVGFTPALVVRSYLGQALVPASAGTALGVVAGNALAVPVLSATAQVYGTTSVVVAPWIDLAVAAGALGLVTLTAWAAALRAGRLRTVDALAVGRTARRAHGRHVTRLTARLPLPRPVALGLALPFARPARAAGLMAAILFGTAATTFAVGIAATTTWVQQAKNHDTSDVAIRLLPPPTAVGAPAASPTASANASPTADASPNAGDPAALAAAVDRALAARAETGTSYSVGQAELTVPGVAGTTTVFAFKGDASAAGYRMVSGRWFRGPGEAVAPATFLTAAGAKVGDTVRLEDHGRTVPVRIVGEVFDPHTQTNEVLTDAAALPDLPPRSYHISVRHGSDAARYLDGLRTELTPLGITVESGRAGGSSDVIAALDALTGLLTLMLVAVAGLGVLTTVTLDVHERVREIGTAKALGMTPRQTTAMVLASVAPGGLVGGAVGLLAGVALHTVTAPAMAHGAGLTFPAAALHVYPPAELVLLGAGGLLIAVLGALLPATRTARARTVTALRAE</sequence>
<evidence type="ECO:0000256" key="7">
    <source>
        <dbReference type="SAM" id="MobiDB-lite"/>
    </source>
</evidence>
<feature type="transmembrane region" description="Helical" evidence="8">
    <location>
        <begin position="20"/>
        <end position="42"/>
    </location>
</feature>
<keyword evidence="5 8" id="KW-0472">Membrane</keyword>
<dbReference type="EMBL" id="JBHSOC010000079">
    <property type="protein sequence ID" value="MFC5645744.1"/>
    <property type="molecule type" value="Genomic_DNA"/>
</dbReference>
<accession>A0ABW0VLN6</accession>
<feature type="transmembrane region" description="Helical" evidence="8">
    <location>
        <begin position="350"/>
        <end position="371"/>
    </location>
</feature>
<dbReference type="InterPro" id="IPR003838">
    <property type="entry name" value="ABC3_permease_C"/>
</dbReference>
<dbReference type="PANTHER" id="PTHR30572">
    <property type="entry name" value="MEMBRANE COMPONENT OF TRANSPORTER-RELATED"/>
    <property type="match status" value="1"/>
</dbReference>
<evidence type="ECO:0000256" key="8">
    <source>
        <dbReference type="SAM" id="Phobius"/>
    </source>
</evidence>
<evidence type="ECO:0000259" key="9">
    <source>
        <dbReference type="Pfam" id="PF02687"/>
    </source>
</evidence>
<dbReference type="Pfam" id="PF02687">
    <property type="entry name" value="FtsX"/>
    <property type="match status" value="2"/>
</dbReference>
<dbReference type="PANTHER" id="PTHR30572:SF4">
    <property type="entry name" value="ABC TRANSPORTER PERMEASE YTRF"/>
    <property type="match status" value="1"/>
</dbReference>
<feature type="transmembrane region" description="Helical" evidence="8">
    <location>
        <begin position="254"/>
        <end position="285"/>
    </location>
</feature>
<keyword evidence="11" id="KW-1185">Reference proteome</keyword>
<comment type="subcellular location">
    <subcellularLocation>
        <location evidence="1">Cell membrane</location>
        <topology evidence="1">Multi-pass membrane protein</topology>
    </subcellularLocation>
</comment>
<gene>
    <name evidence="10" type="ORF">ACFPZF_30905</name>
</gene>
<evidence type="ECO:0000256" key="1">
    <source>
        <dbReference type="ARBA" id="ARBA00004651"/>
    </source>
</evidence>
<evidence type="ECO:0000313" key="11">
    <source>
        <dbReference type="Proteomes" id="UP001596066"/>
    </source>
</evidence>
<evidence type="ECO:0000256" key="4">
    <source>
        <dbReference type="ARBA" id="ARBA00022989"/>
    </source>
</evidence>
<dbReference type="InterPro" id="IPR050250">
    <property type="entry name" value="Macrolide_Exporter_MacB"/>
</dbReference>
<reference evidence="11" key="1">
    <citation type="journal article" date="2019" name="Int. J. Syst. Evol. Microbiol.">
        <title>The Global Catalogue of Microorganisms (GCM) 10K type strain sequencing project: providing services to taxonomists for standard genome sequencing and annotation.</title>
        <authorList>
            <consortium name="The Broad Institute Genomics Platform"/>
            <consortium name="The Broad Institute Genome Sequencing Center for Infectious Disease"/>
            <person name="Wu L."/>
            <person name="Ma J."/>
        </authorList>
    </citation>
    <scope>NUCLEOTIDE SEQUENCE [LARGE SCALE GENOMIC DNA]</scope>
    <source>
        <strain evidence="11">CGMCC 4.1622</strain>
    </source>
</reference>
<comment type="caution">
    <text evidence="10">The sequence shown here is derived from an EMBL/GenBank/DDBJ whole genome shotgun (WGS) entry which is preliminary data.</text>
</comment>
<protein>
    <submittedName>
        <fullName evidence="10">FtsX-like permease family protein</fullName>
    </submittedName>
</protein>
<proteinExistence type="inferred from homology"/>
<evidence type="ECO:0000256" key="3">
    <source>
        <dbReference type="ARBA" id="ARBA00022692"/>
    </source>
</evidence>
<feature type="transmembrane region" description="Helical" evidence="8">
    <location>
        <begin position="427"/>
        <end position="451"/>
    </location>
</feature>
<feature type="transmembrane region" description="Helical" evidence="8">
    <location>
        <begin position="715"/>
        <end position="743"/>
    </location>
</feature>
<keyword evidence="3 8" id="KW-0812">Transmembrane</keyword>
<comment type="similarity">
    <text evidence="6">Belongs to the ABC-4 integral membrane protein family.</text>
</comment>
<feature type="transmembrane region" description="Helical" evidence="8">
    <location>
        <begin position="306"/>
        <end position="330"/>
    </location>
</feature>
<feature type="domain" description="ABC3 transporter permease C-terminal" evidence="9">
    <location>
        <begin position="261"/>
        <end position="375"/>
    </location>
</feature>
<feature type="domain" description="ABC3 transporter permease C-terminal" evidence="9">
    <location>
        <begin position="674"/>
        <end position="793"/>
    </location>
</feature>